<dbReference type="EMBL" id="JBANQN010000012">
    <property type="protein sequence ID" value="KAK6773564.1"/>
    <property type="molecule type" value="Genomic_DNA"/>
</dbReference>
<gene>
    <name evidence="1" type="ORF">RDI58_028802</name>
</gene>
<evidence type="ECO:0000313" key="1">
    <source>
        <dbReference type="EMBL" id="KAK6773564.1"/>
    </source>
</evidence>
<organism evidence="1 2">
    <name type="scientific">Solanum bulbocastanum</name>
    <name type="common">Wild potato</name>
    <dbReference type="NCBI Taxonomy" id="147425"/>
    <lineage>
        <taxon>Eukaryota</taxon>
        <taxon>Viridiplantae</taxon>
        <taxon>Streptophyta</taxon>
        <taxon>Embryophyta</taxon>
        <taxon>Tracheophyta</taxon>
        <taxon>Spermatophyta</taxon>
        <taxon>Magnoliopsida</taxon>
        <taxon>eudicotyledons</taxon>
        <taxon>Gunneridae</taxon>
        <taxon>Pentapetalae</taxon>
        <taxon>asterids</taxon>
        <taxon>lamiids</taxon>
        <taxon>Solanales</taxon>
        <taxon>Solanaceae</taxon>
        <taxon>Solanoideae</taxon>
        <taxon>Solaneae</taxon>
        <taxon>Solanum</taxon>
    </lineage>
</organism>
<accession>A0AAN8SPF9</accession>
<protein>
    <submittedName>
        <fullName evidence="1">Uncharacterized protein</fullName>
    </submittedName>
</protein>
<name>A0AAN8SPF9_SOLBU</name>
<sequence>MPKILLHGEGYYIFKFKSEEDKEK</sequence>
<dbReference type="AlphaFoldDB" id="A0AAN8SPF9"/>
<keyword evidence="2" id="KW-1185">Reference proteome</keyword>
<evidence type="ECO:0000313" key="2">
    <source>
        <dbReference type="Proteomes" id="UP001371456"/>
    </source>
</evidence>
<dbReference type="Proteomes" id="UP001371456">
    <property type="component" value="Unassembled WGS sequence"/>
</dbReference>
<reference evidence="1 2" key="1">
    <citation type="submission" date="2024-02" db="EMBL/GenBank/DDBJ databases">
        <title>de novo genome assembly of Solanum bulbocastanum strain 11H21.</title>
        <authorList>
            <person name="Hosaka A.J."/>
        </authorList>
    </citation>
    <scope>NUCLEOTIDE SEQUENCE [LARGE SCALE GENOMIC DNA]</scope>
    <source>
        <tissue evidence="1">Young leaves</tissue>
    </source>
</reference>
<proteinExistence type="predicted"/>
<comment type="caution">
    <text evidence="1">The sequence shown here is derived from an EMBL/GenBank/DDBJ whole genome shotgun (WGS) entry which is preliminary data.</text>
</comment>